<dbReference type="EnsemblMetazoa" id="ACOM023603-RA">
    <property type="protein sequence ID" value="ACOM023603-PA.1"/>
    <property type="gene ID" value="ACOM023603"/>
</dbReference>
<dbReference type="AlphaFoldDB" id="A0A8W7P223"/>
<proteinExistence type="predicted"/>
<name>A0A8W7P223_ANOCL</name>
<reference evidence="1" key="1">
    <citation type="submission" date="2022-08" db="UniProtKB">
        <authorList>
            <consortium name="EnsemblMetazoa"/>
        </authorList>
    </citation>
    <scope>IDENTIFICATION</scope>
</reference>
<organism evidence="1">
    <name type="scientific">Anopheles coluzzii</name>
    <name type="common">African malaria mosquito</name>
    <dbReference type="NCBI Taxonomy" id="1518534"/>
    <lineage>
        <taxon>Eukaryota</taxon>
        <taxon>Metazoa</taxon>
        <taxon>Ecdysozoa</taxon>
        <taxon>Arthropoda</taxon>
        <taxon>Hexapoda</taxon>
        <taxon>Insecta</taxon>
        <taxon>Pterygota</taxon>
        <taxon>Neoptera</taxon>
        <taxon>Endopterygota</taxon>
        <taxon>Diptera</taxon>
        <taxon>Nematocera</taxon>
        <taxon>Culicoidea</taxon>
        <taxon>Culicidae</taxon>
        <taxon>Anophelinae</taxon>
        <taxon>Anopheles</taxon>
    </lineage>
</organism>
<protein>
    <submittedName>
        <fullName evidence="1">Uncharacterized protein</fullName>
    </submittedName>
</protein>
<evidence type="ECO:0000313" key="1">
    <source>
        <dbReference type="EnsemblMetazoa" id="ACOM023603-PA.1"/>
    </source>
</evidence>
<accession>A0A8W7P223</accession>
<sequence>MSATRPLNGGARCTQGKRMMFSRKFEQSDPTLHPLNGAVAHPSVCFAAFVPLQSFILKCSFTSSTTHHYRAHPQRWMPFSRQSSSAGSSLLLLTISSATAGSTFRCGSIFSRTRRLRYSLLCCGEEALKTGLGV</sequence>
<dbReference type="Proteomes" id="UP000075882">
    <property type="component" value="Unassembled WGS sequence"/>
</dbReference>